<evidence type="ECO:0000256" key="1">
    <source>
        <dbReference type="ARBA" id="ARBA00008613"/>
    </source>
</evidence>
<keyword evidence="4 5" id="KW-0406">Ion transport</keyword>
<dbReference type="Pfam" id="PF03224">
    <property type="entry name" value="V-ATPase_H_N"/>
    <property type="match status" value="1"/>
</dbReference>
<proteinExistence type="inferred from homology"/>
<dbReference type="GO" id="GO:0046961">
    <property type="term" value="F:proton-transporting ATPase activity, rotational mechanism"/>
    <property type="evidence" value="ECO:0007669"/>
    <property type="project" value="UniProtKB-UniRule"/>
</dbReference>
<keyword evidence="3 5" id="KW-0375">Hydrogen ion transport</keyword>
<dbReference type="EMBL" id="JABAYA010000259">
    <property type="protein sequence ID" value="KAF7721503.1"/>
    <property type="molecule type" value="Genomic_DNA"/>
</dbReference>
<dbReference type="GO" id="GO:0000329">
    <property type="term" value="C:fungal-type vacuole membrane"/>
    <property type="evidence" value="ECO:0007669"/>
    <property type="project" value="TreeGrafter"/>
</dbReference>
<organism evidence="7 8">
    <name type="scientific">Apophysomyces ossiformis</name>
    <dbReference type="NCBI Taxonomy" id="679940"/>
    <lineage>
        <taxon>Eukaryota</taxon>
        <taxon>Fungi</taxon>
        <taxon>Fungi incertae sedis</taxon>
        <taxon>Mucoromycota</taxon>
        <taxon>Mucoromycotina</taxon>
        <taxon>Mucoromycetes</taxon>
        <taxon>Mucorales</taxon>
        <taxon>Mucorineae</taxon>
        <taxon>Mucoraceae</taxon>
        <taxon>Apophysomyces</taxon>
    </lineage>
</organism>
<dbReference type="Gene3D" id="1.25.10.10">
    <property type="entry name" value="Leucine-rich Repeat Variant"/>
    <property type="match status" value="1"/>
</dbReference>
<keyword evidence="8" id="KW-1185">Reference proteome</keyword>
<dbReference type="PIRSF" id="PIRSF032184">
    <property type="entry name" value="ATPase_V1_H"/>
    <property type="match status" value="1"/>
</dbReference>
<dbReference type="Gene3D" id="1.25.40.150">
    <property type="entry name" value="V-type ATPase, subunit H, C-terminal domain"/>
    <property type="match status" value="1"/>
</dbReference>
<dbReference type="AlphaFoldDB" id="A0A8H7BGQ7"/>
<keyword evidence="2 5" id="KW-0813">Transport</keyword>
<dbReference type="InterPro" id="IPR011989">
    <property type="entry name" value="ARM-like"/>
</dbReference>
<evidence type="ECO:0000256" key="2">
    <source>
        <dbReference type="ARBA" id="ARBA00022448"/>
    </source>
</evidence>
<evidence type="ECO:0000259" key="6">
    <source>
        <dbReference type="Pfam" id="PF11698"/>
    </source>
</evidence>
<comment type="function">
    <text evidence="5">Subunit of the V1 complex of vacuolar(H+)-ATPase (V-ATPase), a multisubunit enzyme composed of a peripheral complex (V1) that hydrolyzes ATP and a membrane integral complex (V0) that translocates protons. V-ATPase is responsible for acidifying and maintaining the pH of intracellular compartments.</text>
</comment>
<dbReference type="SUPFAM" id="SSF48371">
    <property type="entry name" value="ARM repeat"/>
    <property type="match status" value="1"/>
</dbReference>
<comment type="caution">
    <text evidence="7">The sequence shown here is derived from an EMBL/GenBank/DDBJ whole genome shotgun (WGS) entry which is preliminary data.</text>
</comment>
<evidence type="ECO:0000256" key="5">
    <source>
        <dbReference type="PIRNR" id="PIRNR032184"/>
    </source>
</evidence>
<feature type="domain" description="ATPase V1 complex subunit H C-terminal" evidence="6">
    <location>
        <begin position="348"/>
        <end position="464"/>
    </location>
</feature>
<dbReference type="InterPro" id="IPR038497">
    <property type="entry name" value="ATPase_V1-cplx_hsu_C_sf"/>
</dbReference>
<dbReference type="GO" id="GO:0000221">
    <property type="term" value="C:vacuolar proton-transporting V-type ATPase, V1 domain"/>
    <property type="evidence" value="ECO:0007669"/>
    <property type="project" value="UniProtKB-UniRule"/>
</dbReference>
<dbReference type="InterPro" id="IPR011987">
    <property type="entry name" value="ATPase_V1-cplx_hsu_C"/>
</dbReference>
<name>A0A8H7BGQ7_9FUNG</name>
<evidence type="ECO:0000313" key="7">
    <source>
        <dbReference type="EMBL" id="KAF7721503.1"/>
    </source>
</evidence>
<dbReference type="InterPro" id="IPR016024">
    <property type="entry name" value="ARM-type_fold"/>
</dbReference>
<evidence type="ECO:0000256" key="4">
    <source>
        <dbReference type="ARBA" id="ARBA00023065"/>
    </source>
</evidence>
<dbReference type="Pfam" id="PF11698">
    <property type="entry name" value="V-ATPase_H_C"/>
    <property type="match status" value="1"/>
</dbReference>
<protein>
    <recommendedName>
        <fullName evidence="5">V-type proton ATPase subunit H</fullName>
    </recommendedName>
</protein>
<dbReference type="InterPro" id="IPR004908">
    <property type="entry name" value="ATPase_V1-cplx_hsu"/>
</dbReference>
<dbReference type="OrthoDB" id="10263554at2759"/>
<evidence type="ECO:0000256" key="3">
    <source>
        <dbReference type="ARBA" id="ARBA00022781"/>
    </source>
</evidence>
<comment type="similarity">
    <text evidence="1 5">Belongs to the V-ATPase H subunit family.</text>
</comment>
<dbReference type="Proteomes" id="UP000605846">
    <property type="component" value="Unassembled WGS sequence"/>
</dbReference>
<dbReference type="PANTHER" id="PTHR10698">
    <property type="entry name" value="V-TYPE PROTON ATPASE SUBUNIT H"/>
    <property type="match status" value="1"/>
</dbReference>
<evidence type="ECO:0000313" key="8">
    <source>
        <dbReference type="Proteomes" id="UP000605846"/>
    </source>
</evidence>
<comment type="subunit">
    <text evidence="5">V-ATPase is a heteromultimeric enzyme made up of two complexes: the ATP-hydrolytic V1 complex and the proton translocation V0 complex.</text>
</comment>
<dbReference type="PANTHER" id="PTHR10698:SF0">
    <property type="entry name" value="V-TYPE PROTON ATPASE SUBUNIT H"/>
    <property type="match status" value="1"/>
</dbReference>
<gene>
    <name evidence="7" type="primary">VMA13_1</name>
    <name evidence="7" type="ORF">EC973_004552</name>
</gene>
<reference evidence="7" key="1">
    <citation type="submission" date="2020-01" db="EMBL/GenBank/DDBJ databases">
        <title>Genome Sequencing of Three Apophysomyces-Like Fungal Strains Confirms a Novel Fungal Genus in the Mucoromycota with divergent Burkholderia-like Endosymbiotic Bacteria.</title>
        <authorList>
            <person name="Stajich J.E."/>
            <person name="Macias A.M."/>
            <person name="Carter-House D."/>
            <person name="Lovett B."/>
            <person name="Kasson L.R."/>
            <person name="Berry K."/>
            <person name="Grigoriev I."/>
            <person name="Chang Y."/>
            <person name="Spatafora J."/>
            <person name="Kasson M.T."/>
        </authorList>
    </citation>
    <scope>NUCLEOTIDE SEQUENCE</scope>
    <source>
        <strain evidence="7">NRRL A-21654</strain>
    </source>
</reference>
<accession>A0A8H7BGQ7</accession>
<sequence length="464" mass="52657">MGVDVPEVPLALVSNSYLETKAAQIKQKPILWEGYERANLLTHEQVELIKAIDKKLPEKVQEIVKEKGQTYASLVLHLLQSLSRLDTVEYVCVLADDILSGHDAHAAFFHATAQQNPNLPFGPFLRVLHQDDEFASLQASKIMTVLACSAPNPSSVNLSELFNWIAQQLTNSQRIEIIDIIIQELESLLRIGQYRLPIWNTRNIVQEYISQPWSLLVSRQSTNPSPIASLVNRLDKSATPQMQYQIIFCLWLLTFEPTVAAKINKQYDIIPLLIDVAKGAVKEKVIRVAIATLKNLVEKAPSENLAAMLVGKLLPFTENLSTRKWSDEDILEDIDYLKEKLQDNFQSLTTFEQYASELETGKLEWTPPHKSDLFWKENASKLDGDNYRLLRSLGRILSSSTNTLVLSVAANDVGQYVKYSSKAGKRVLQEIGIKQRIMELMTHEDQDVRYQALTAVQKYMHQAW</sequence>